<sequence>MSLDDIRQARKKTIGTNQTLKVLKQSAEHIVRLYVARDAEVRVIDPVVQLATKQRVPIEWVDTMRTLGKACGIEVGAATASIISE</sequence>
<dbReference type="InterPro" id="IPR004038">
    <property type="entry name" value="Ribosomal_eL8/eL30/eS12/Gad45"/>
</dbReference>
<dbReference type="Gene3D" id="3.30.1330.30">
    <property type="match status" value="1"/>
</dbReference>
<organism evidence="2 3">
    <name type="scientific">Alicyclobacillus fastidiosus</name>
    <dbReference type="NCBI Taxonomy" id="392011"/>
    <lineage>
        <taxon>Bacteria</taxon>
        <taxon>Bacillati</taxon>
        <taxon>Bacillota</taxon>
        <taxon>Bacilli</taxon>
        <taxon>Bacillales</taxon>
        <taxon>Alicyclobacillaceae</taxon>
        <taxon>Alicyclobacillus</taxon>
    </lineage>
</organism>
<dbReference type="Pfam" id="PF01248">
    <property type="entry name" value="Ribosomal_L7Ae"/>
    <property type="match status" value="1"/>
</dbReference>
<dbReference type="RefSeq" id="WP_268006151.1">
    <property type="nucleotide sequence ID" value="NZ_BSUT01000001.1"/>
</dbReference>
<keyword evidence="3" id="KW-1185">Reference proteome</keyword>
<protein>
    <submittedName>
        <fullName evidence="2">Ribosomal L7Ae/L30e/S12e/Gadd45 family protein</fullName>
    </submittedName>
</protein>
<evidence type="ECO:0000313" key="2">
    <source>
        <dbReference type="EMBL" id="WAH42260.1"/>
    </source>
</evidence>
<feature type="domain" description="Ribosomal protein eL8/eL30/eS12/Gadd45" evidence="1">
    <location>
        <begin position="7"/>
        <end position="83"/>
    </location>
</feature>
<reference evidence="2" key="1">
    <citation type="submission" date="2022-08" db="EMBL/GenBank/DDBJ databases">
        <title>Alicyclobacillus fastidiosus DSM 17978, complete genome.</title>
        <authorList>
            <person name="Wang Q."/>
            <person name="Cai R."/>
            <person name="Wang Z."/>
        </authorList>
    </citation>
    <scope>NUCLEOTIDE SEQUENCE</scope>
    <source>
        <strain evidence="2">DSM 17978</strain>
    </source>
</reference>
<evidence type="ECO:0000259" key="1">
    <source>
        <dbReference type="Pfam" id="PF01248"/>
    </source>
</evidence>
<proteinExistence type="predicted"/>
<dbReference type="SUPFAM" id="SSF55315">
    <property type="entry name" value="L30e-like"/>
    <property type="match status" value="1"/>
</dbReference>
<evidence type="ECO:0000313" key="3">
    <source>
        <dbReference type="Proteomes" id="UP001164761"/>
    </source>
</evidence>
<dbReference type="EMBL" id="CP104067">
    <property type="protein sequence ID" value="WAH42260.1"/>
    <property type="molecule type" value="Genomic_DNA"/>
</dbReference>
<dbReference type="Proteomes" id="UP001164761">
    <property type="component" value="Chromosome"/>
</dbReference>
<dbReference type="InterPro" id="IPR029064">
    <property type="entry name" value="Ribosomal_eL30-like_sf"/>
</dbReference>
<name>A0ABY6ZK21_9BACL</name>
<accession>A0ABY6ZK21</accession>
<gene>
    <name evidence="2" type="ORF">NZD89_01765</name>
</gene>